<keyword evidence="1" id="KW-0064">Aspartyl protease</keyword>
<feature type="region of interest" description="Disordered" evidence="2">
    <location>
        <begin position="83"/>
        <end position="103"/>
    </location>
</feature>
<sequence>MYHPTRGGVRGGRDQFSWDDVKVDKHRENYLGHSIKAPVGRWQKGKDLHWYTRDKRSGGSDDALKEEIRRIKEEEEQAMREALGLAPKRSSQPQGNRLDKHELSELVKRGSTAEDLGEGHAEAAHVHGLGFSRMPRPWEDPSALPSTQKEASPVPVKMDESLPSTTANTVEEDESELLSNELILIRFSFSHPPSLNFLFTFIMSSSSSQPTGTLVSSQNLPLFTINAAAHLPIKLTASNFPSWRTQFQSLLIGFDLLGYIDGSTEAPSKQIQKTGTTEMISNPAYEHWLRQDMLLLHGMIASSSESVVSHIASASSSHDAWEKLNKLYANKSRSRMMTLRDKLNTPRGNKSISEYFQSLRSIADELALIETVISEDELVIHALNGAGSEFRELAARIRARESYISFEELMEKLVDYEHVIKKQEQAVTDLTIPTAQYANRTNFRSIGRGQFSRTATTHSGTQRYHQNFNSKRMFCQYCDKPGHTAKMCYQIRPKDQIALAAHLSTTQSPQTWIVDSGANHHVTNKLQNLQIAQEYDCPDSLLVGDGTGLSISHTGSTLIKPSTHSLSLQNVLCVPKSKSNLVSVSQLTEANNVSVEFFSKNFMVKDLHTKEPVAHGLNRGGLYYFTNHPPVIDTQALALVGVKSSLETWHQRLGHPNSHVLQSVLKSFSLPCSSFKQFSSCNACYCNKSHRLPFSSSSIVSRGPLDVIYTDVWGPAQIISTQGFKYYVAFVDLYTRYTWFYPIKLKSDVFVLFPKFQKLVENYFKTKIVTIFSDCGGEFEKLKHFFSNLGIQHLQTPPHTPQHNAIVERRHRTIVEKGLTLLHHASMPLKFCPYAFSATVYLMNRLPTEVLESTSPFQKLFNQTPNFEKLKVFGCLCYPWLKPYTHHKLESKSKPCIFLGYSKNQSAYLCLDLSTDRIYVSRHVMFDEEKFPFTCLNTADKVIKSSYDLWNPALDVNVDIVPSPAAAAQQTPAQNAENLPSAHNQTVASPVSSSSTSAVPAVSQPLVTECADSLPNSTTTTSVSGNQPQRTHPMVTRSVNNIFKPKNTVTKHPLPETLEPTCASQAIKNPKWKDAMLDELAALHRHGTWELVPQPANCNLVGCKWVFRVKRHADGSISRYKARLVAKGFTQRPGIDFTETFSPVVKPVTIRLVLCLAVQNGWMLKQLDVNNAFLQGALQDEVYMKQPPFLYDKQNPHLVCKLKKAIYGLKQAPRAWYCALSSFLVASGFKNSVADASLFIYKSGANQLTLTAYTDSDWAGNSDDRRSTSAYVLYYGKTPISWCSKKQKSVACSSTEAEYRAIATCVSELIWIQSILQELHAPISTTPLVLCDNLSATYACANPVFHTRMKHLALDYFFVREKVQQGALHVKHISTVDQLADALTKALPRDRFHQLLSKIGVSSGSTILRGSIGGNNDFKSSRVLDEINHN</sequence>
<proteinExistence type="predicted"/>
<feature type="region of interest" description="Disordered" evidence="2">
    <location>
        <begin position="967"/>
        <end position="998"/>
    </location>
</feature>
<dbReference type="SUPFAM" id="SSF53098">
    <property type="entry name" value="Ribonuclease H-like"/>
    <property type="match status" value="1"/>
</dbReference>
<feature type="region of interest" description="Disordered" evidence="2">
    <location>
        <begin position="1011"/>
        <end position="1032"/>
    </location>
</feature>
<feature type="domain" description="Integrase catalytic" evidence="3">
    <location>
        <begin position="700"/>
        <end position="864"/>
    </location>
</feature>
<dbReference type="Pfam" id="PF14223">
    <property type="entry name" value="Retrotran_gag_2"/>
    <property type="match status" value="1"/>
</dbReference>
<dbReference type="InterPro" id="IPR054722">
    <property type="entry name" value="PolX-like_BBD"/>
</dbReference>
<keyword evidence="1" id="KW-0378">Hydrolase</keyword>
<keyword evidence="5" id="KW-1185">Reference proteome</keyword>
<dbReference type="STRING" id="210143.A0A1R3HZR6"/>
<dbReference type="Pfam" id="PF07727">
    <property type="entry name" value="RVT_2"/>
    <property type="match status" value="1"/>
</dbReference>
<dbReference type="InterPro" id="IPR012337">
    <property type="entry name" value="RNaseH-like_sf"/>
</dbReference>
<dbReference type="Pfam" id="PF13976">
    <property type="entry name" value="gag_pre-integrs"/>
    <property type="match status" value="1"/>
</dbReference>
<reference evidence="4 5" key="1">
    <citation type="submission" date="2013-09" db="EMBL/GenBank/DDBJ databases">
        <title>Corchorus capsularis genome sequencing.</title>
        <authorList>
            <person name="Alam M."/>
            <person name="Haque M.S."/>
            <person name="Islam M.S."/>
            <person name="Emdad E.M."/>
            <person name="Islam M.M."/>
            <person name="Ahmed B."/>
            <person name="Halim A."/>
            <person name="Hossen Q.M.M."/>
            <person name="Hossain M.Z."/>
            <person name="Ahmed R."/>
            <person name="Khan M.M."/>
            <person name="Islam R."/>
            <person name="Rashid M.M."/>
            <person name="Khan S.A."/>
            <person name="Rahman M.S."/>
            <person name="Alam M."/>
        </authorList>
    </citation>
    <scope>NUCLEOTIDE SEQUENCE [LARGE SCALE GENOMIC DNA]</scope>
    <source>
        <strain evidence="5">cv. CVL-1</strain>
        <tissue evidence="4">Whole seedling</tissue>
    </source>
</reference>
<comment type="caution">
    <text evidence="4">The sequence shown here is derived from an EMBL/GenBank/DDBJ whole genome shotgun (WGS) entry which is preliminary data.</text>
</comment>
<dbReference type="Pfam" id="PF25597">
    <property type="entry name" value="SH3_retrovirus"/>
    <property type="match status" value="1"/>
</dbReference>
<accession>A0A1R3HZR6</accession>
<dbReference type="Pfam" id="PF22936">
    <property type="entry name" value="Pol_BBD"/>
    <property type="match status" value="1"/>
</dbReference>
<dbReference type="EMBL" id="AWWV01010946">
    <property type="protein sequence ID" value="OMO75820.1"/>
    <property type="molecule type" value="Genomic_DNA"/>
</dbReference>
<feature type="compositionally biased region" description="Polar residues" evidence="2">
    <location>
        <begin position="1014"/>
        <end position="1030"/>
    </location>
</feature>
<dbReference type="GO" id="GO:0015074">
    <property type="term" value="P:DNA integration"/>
    <property type="evidence" value="ECO:0007669"/>
    <property type="project" value="InterPro"/>
</dbReference>
<feature type="compositionally biased region" description="Low complexity" evidence="2">
    <location>
        <begin position="986"/>
        <end position="998"/>
    </location>
</feature>
<dbReference type="InterPro" id="IPR039207">
    <property type="entry name" value="MMTAG2-like"/>
</dbReference>
<feature type="region of interest" description="Disordered" evidence="2">
    <location>
        <begin position="131"/>
        <end position="173"/>
    </location>
</feature>
<dbReference type="CDD" id="cd09272">
    <property type="entry name" value="RNase_HI_RT_Ty1"/>
    <property type="match status" value="1"/>
</dbReference>
<dbReference type="InterPro" id="IPR019315">
    <property type="entry name" value="MMTA2_N"/>
</dbReference>
<dbReference type="PANTHER" id="PTHR14580">
    <property type="entry name" value="MULTIPLE MYELOMA TUMOR-ASSOCIATED PROTEIN 2 FAMILY MEMBER"/>
    <property type="match status" value="1"/>
</dbReference>
<dbReference type="Proteomes" id="UP000188268">
    <property type="component" value="Unassembled WGS sequence"/>
</dbReference>
<dbReference type="Gramene" id="OMO75820">
    <property type="protein sequence ID" value="OMO75820"/>
    <property type="gene ID" value="CCACVL1_16026"/>
</dbReference>
<gene>
    <name evidence="4" type="ORF">CCACVL1_16026</name>
</gene>
<dbReference type="SUPFAM" id="SSF56672">
    <property type="entry name" value="DNA/RNA polymerases"/>
    <property type="match status" value="1"/>
</dbReference>
<evidence type="ECO:0000256" key="2">
    <source>
        <dbReference type="SAM" id="MobiDB-lite"/>
    </source>
</evidence>
<organism evidence="4 5">
    <name type="scientific">Corchorus capsularis</name>
    <name type="common">Jute</name>
    <dbReference type="NCBI Taxonomy" id="210143"/>
    <lineage>
        <taxon>Eukaryota</taxon>
        <taxon>Viridiplantae</taxon>
        <taxon>Streptophyta</taxon>
        <taxon>Embryophyta</taxon>
        <taxon>Tracheophyta</taxon>
        <taxon>Spermatophyta</taxon>
        <taxon>Magnoliopsida</taxon>
        <taxon>eudicotyledons</taxon>
        <taxon>Gunneridae</taxon>
        <taxon>Pentapetalae</taxon>
        <taxon>rosids</taxon>
        <taxon>malvids</taxon>
        <taxon>Malvales</taxon>
        <taxon>Malvaceae</taxon>
        <taxon>Grewioideae</taxon>
        <taxon>Apeibeae</taxon>
        <taxon>Corchorus</taxon>
    </lineage>
</organism>
<protein>
    <submittedName>
        <fullName evidence="4">Integrase, catalytic core</fullName>
    </submittedName>
</protein>
<dbReference type="InterPro" id="IPR057670">
    <property type="entry name" value="SH3_retrovirus"/>
</dbReference>
<dbReference type="Pfam" id="PF10159">
    <property type="entry name" value="MMtag"/>
    <property type="match status" value="1"/>
</dbReference>
<evidence type="ECO:0000313" key="4">
    <source>
        <dbReference type="EMBL" id="OMO75820.1"/>
    </source>
</evidence>
<keyword evidence="1" id="KW-0645">Protease</keyword>
<dbReference type="PANTHER" id="PTHR14580:SF0">
    <property type="entry name" value="MULTIPLE MYELOMA TUMOR-ASSOCIATED PROTEIN 2"/>
    <property type="match status" value="1"/>
</dbReference>
<dbReference type="PROSITE" id="PS50994">
    <property type="entry name" value="INTEGRASE"/>
    <property type="match status" value="1"/>
</dbReference>
<dbReference type="InterPro" id="IPR025724">
    <property type="entry name" value="GAG-pre-integrase_dom"/>
</dbReference>
<dbReference type="GO" id="GO:0003676">
    <property type="term" value="F:nucleic acid binding"/>
    <property type="evidence" value="ECO:0007669"/>
    <property type="project" value="InterPro"/>
</dbReference>
<dbReference type="GO" id="GO:0004190">
    <property type="term" value="F:aspartic-type endopeptidase activity"/>
    <property type="evidence" value="ECO:0007669"/>
    <property type="project" value="UniProtKB-KW"/>
</dbReference>
<dbReference type="OMA" id="SELIWIQ"/>
<dbReference type="InterPro" id="IPR013103">
    <property type="entry name" value="RVT_2"/>
</dbReference>
<dbReference type="OrthoDB" id="1737296at2759"/>
<name>A0A1R3HZR6_COCAP</name>
<dbReference type="InterPro" id="IPR036397">
    <property type="entry name" value="RNaseH_sf"/>
</dbReference>
<dbReference type="InterPro" id="IPR043502">
    <property type="entry name" value="DNA/RNA_pol_sf"/>
</dbReference>
<feature type="compositionally biased region" description="Low complexity" evidence="2">
    <location>
        <begin position="967"/>
        <end position="976"/>
    </location>
</feature>
<evidence type="ECO:0000259" key="3">
    <source>
        <dbReference type="PROSITE" id="PS50994"/>
    </source>
</evidence>
<dbReference type="InterPro" id="IPR001584">
    <property type="entry name" value="Integrase_cat-core"/>
</dbReference>
<dbReference type="Gene3D" id="3.30.420.10">
    <property type="entry name" value="Ribonuclease H-like superfamily/Ribonuclease H"/>
    <property type="match status" value="1"/>
</dbReference>
<evidence type="ECO:0000313" key="5">
    <source>
        <dbReference type="Proteomes" id="UP000188268"/>
    </source>
</evidence>
<evidence type="ECO:0000256" key="1">
    <source>
        <dbReference type="ARBA" id="ARBA00022750"/>
    </source>
</evidence>